<gene>
    <name evidence="3" type="ORF">GCM10009001_36120</name>
</gene>
<dbReference type="PROSITE" id="PS51257">
    <property type="entry name" value="PROKAR_LIPOPROTEIN"/>
    <property type="match status" value="1"/>
</dbReference>
<dbReference type="InterPro" id="IPR030395">
    <property type="entry name" value="GP_PDE_dom"/>
</dbReference>
<feature type="signal peptide" evidence="1">
    <location>
        <begin position="1"/>
        <end position="24"/>
    </location>
</feature>
<organism evidence="3 4">
    <name type="scientific">Virgibacillus siamensis</name>
    <dbReference type="NCBI Taxonomy" id="480071"/>
    <lineage>
        <taxon>Bacteria</taxon>
        <taxon>Bacillati</taxon>
        <taxon>Bacillota</taxon>
        <taxon>Bacilli</taxon>
        <taxon>Bacillales</taxon>
        <taxon>Bacillaceae</taxon>
        <taxon>Virgibacillus</taxon>
    </lineage>
</organism>
<name>A0ABN1GPJ2_9BACI</name>
<evidence type="ECO:0000313" key="4">
    <source>
        <dbReference type="Proteomes" id="UP001500866"/>
    </source>
</evidence>
<evidence type="ECO:0000259" key="2">
    <source>
        <dbReference type="PROSITE" id="PS51704"/>
    </source>
</evidence>
<evidence type="ECO:0000313" key="3">
    <source>
        <dbReference type="EMBL" id="GAA0615821.1"/>
    </source>
</evidence>
<dbReference type="InterPro" id="IPR017946">
    <property type="entry name" value="PLC-like_Pdiesterase_TIM-brl"/>
</dbReference>
<dbReference type="Pfam" id="PF03009">
    <property type="entry name" value="GDPD"/>
    <property type="match status" value="1"/>
</dbReference>
<dbReference type="RefSeq" id="WP_343816486.1">
    <property type="nucleotide sequence ID" value="NZ_BAAADS010000031.1"/>
</dbReference>
<dbReference type="EMBL" id="BAAADS010000031">
    <property type="protein sequence ID" value="GAA0615821.1"/>
    <property type="molecule type" value="Genomic_DNA"/>
</dbReference>
<dbReference type="SUPFAM" id="SSF51695">
    <property type="entry name" value="PLC-like phosphodiesterases"/>
    <property type="match status" value="1"/>
</dbReference>
<protein>
    <submittedName>
        <fullName evidence="3">Glycerophosphodiester phosphodiesterase</fullName>
    </submittedName>
</protein>
<dbReference type="CDD" id="cd08601">
    <property type="entry name" value="GDPD_SaGlpQ_like"/>
    <property type="match status" value="1"/>
</dbReference>
<sequence>MKKHRILIYTLAIFVLLIATGCTTKSGNTNVTKDVHKKKEVENQQQERDNFLVIAHRGASGYAPENTFKAYNTAKSMNADYIEIDIHMTKDGKLVAIHDKKVNRTTNGTGKITNMTLDEIKKLDAGSWFNKKYPKKARDKYKGLKIPTLEGIFQHYGKNVNYYIETKSPEIYPGMVDKLIELLKKYDLIDKDPQTKNVIIQSFSPKSLKKVHRINPNIPLIQLLWYTPSKNGDLKEWKGVTPSPNEIGPKIWKEINQYAVGIGSNVFYKGKSVVGKQFVQQARNNKLLVHAYTINKKNRMEKLIKWGVTGMFTNYPDKLSNVLKNIK</sequence>
<reference evidence="3 4" key="1">
    <citation type="journal article" date="2019" name="Int. J. Syst. Evol. Microbiol.">
        <title>The Global Catalogue of Microorganisms (GCM) 10K type strain sequencing project: providing services to taxonomists for standard genome sequencing and annotation.</title>
        <authorList>
            <consortium name="The Broad Institute Genomics Platform"/>
            <consortium name="The Broad Institute Genome Sequencing Center for Infectious Disease"/>
            <person name="Wu L."/>
            <person name="Ma J."/>
        </authorList>
    </citation>
    <scope>NUCLEOTIDE SEQUENCE [LARGE SCALE GENOMIC DNA]</scope>
    <source>
        <strain evidence="3 4">JCM 15395</strain>
    </source>
</reference>
<feature type="chain" id="PRO_5047198251" evidence="1">
    <location>
        <begin position="25"/>
        <end position="327"/>
    </location>
</feature>
<dbReference type="PANTHER" id="PTHR46211">
    <property type="entry name" value="GLYCEROPHOSPHORYL DIESTER PHOSPHODIESTERASE"/>
    <property type="match status" value="1"/>
</dbReference>
<accession>A0ABN1GPJ2</accession>
<comment type="caution">
    <text evidence="3">The sequence shown here is derived from an EMBL/GenBank/DDBJ whole genome shotgun (WGS) entry which is preliminary data.</text>
</comment>
<feature type="domain" description="GP-PDE" evidence="2">
    <location>
        <begin position="51"/>
        <end position="323"/>
    </location>
</feature>
<dbReference type="PROSITE" id="PS51704">
    <property type="entry name" value="GP_PDE"/>
    <property type="match status" value="1"/>
</dbReference>
<evidence type="ECO:0000256" key="1">
    <source>
        <dbReference type="SAM" id="SignalP"/>
    </source>
</evidence>
<keyword evidence="1" id="KW-0732">Signal</keyword>
<proteinExistence type="predicted"/>
<dbReference type="Gene3D" id="3.20.20.190">
    <property type="entry name" value="Phosphatidylinositol (PI) phosphodiesterase"/>
    <property type="match status" value="1"/>
</dbReference>
<dbReference type="PANTHER" id="PTHR46211:SF7">
    <property type="entry name" value="GLYCEROPHOSPHODIESTER PHOSPHODIESTERASE"/>
    <property type="match status" value="1"/>
</dbReference>
<keyword evidence="4" id="KW-1185">Reference proteome</keyword>
<dbReference type="Proteomes" id="UP001500866">
    <property type="component" value="Unassembled WGS sequence"/>
</dbReference>